<comment type="caution">
    <text evidence="1">The sequence shown here is derived from an EMBL/GenBank/DDBJ whole genome shotgun (WGS) entry which is preliminary data.</text>
</comment>
<dbReference type="Proteomes" id="UP001189429">
    <property type="component" value="Unassembled WGS sequence"/>
</dbReference>
<protein>
    <recommendedName>
        <fullName evidence="3">Ketopantoate reductase N-terminal domain-containing protein</fullName>
    </recommendedName>
</protein>
<organism evidence="1 2">
    <name type="scientific">Prorocentrum cordatum</name>
    <dbReference type="NCBI Taxonomy" id="2364126"/>
    <lineage>
        <taxon>Eukaryota</taxon>
        <taxon>Sar</taxon>
        <taxon>Alveolata</taxon>
        <taxon>Dinophyceae</taxon>
        <taxon>Prorocentrales</taxon>
        <taxon>Prorocentraceae</taxon>
        <taxon>Prorocentrum</taxon>
    </lineage>
</organism>
<name>A0ABN9S7W1_9DINO</name>
<keyword evidence="2" id="KW-1185">Reference proteome</keyword>
<dbReference type="PANTHER" id="PTHR34044:SF1">
    <property type="entry name" value="NUCLEAR PROTEIN"/>
    <property type="match status" value="1"/>
</dbReference>
<gene>
    <name evidence="1" type="ORF">PCOR1329_LOCUS27336</name>
</gene>
<evidence type="ECO:0000313" key="2">
    <source>
        <dbReference type="Proteomes" id="UP001189429"/>
    </source>
</evidence>
<accession>A0ABN9S7W1</accession>
<sequence>MVSSCDRCFLYVVVRDRGHPATLHHCSRRSWAGRAPWTEPSQWYRCAAALDAPVPPPLPEEEPGAVIIGGGRVGEALYGMGVGKDVIVRRGEPFPDNMPEGPIYVCTRNDALKGIIDSIPEGRREDLVFIQNGALLPFLKKELGPTTPFTVLLVYFAVAKKGEAPIDGRTDTDPDGMTAVNADGKWSGEVQERLTTSGLACNVLPPVSFTQAYWEKNLWISAYMLVGALHDGCYVGDVELQHRQEVDNLISELATAVTAANPDVLWERGQLCERLAAYSRSVAHFPTAVKDRV</sequence>
<reference evidence="1" key="1">
    <citation type="submission" date="2023-10" db="EMBL/GenBank/DDBJ databases">
        <authorList>
            <person name="Chen Y."/>
            <person name="Shah S."/>
            <person name="Dougan E. K."/>
            <person name="Thang M."/>
            <person name="Chan C."/>
        </authorList>
    </citation>
    <scope>NUCLEOTIDE SEQUENCE [LARGE SCALE GENOMIC DNA]</scope>
</reference>
<evidence type="ECO:0000313" key="1">
    <source>
        <dbReference type="EMBL" id="CAK0827942.1"/>
    </source>
</evidence>
<dbReference type="EMBL" id="CAUYUJ010009890">
    <property type="protein sequence ID" value="CAK0827942.1"/>
    <property type="molecule type" value="Genomic_DNA"/>
</dbReference>
<evidence type="ECO:0008006" key="3">
    <source>
        <dbReference type="Google" id="ProtNLM"/>
    </source>
</evidence>
<dbReference type="PANTHER" id="PTHR34044">
    <property type="entry name" value="NUCLEAR PROTEIN"/>
    <property type="match status" value="1"/>
</dbReference>
<proteinExistence type="predicted"/>